<evidence type="ECO:0008006" key="3">
    <source>
        <dbReference type="Google" id="ProtNLM"/>
    </source>
</evidence>
<accession>A0ABQ5VM04</accession>
<sequence length="120" mass="13432">MAMIIDCVIILLLIGSITYGYIVSRKVRLLMGILKDLEPLVEEFSSAVEKSQDSVSQMRDRIEVAEQVQQVQPEAEPEVAAQSTFASRRAAPVETPGMRVMRDKKELVRAFFDTQSTAEV</sequence>
<comment type="caution">
    <text evidence="1">The sequence shown here is derived from an EMBL/GenBank/DDBJ whole genome shotgun (WGS) entry which is preliminary data.</text>
</comment>
<organism evidence="1 2">
    <name type="scientific">Sulfitobacter pacificus</name>
    <dbReference type="NCBI Taxonomy" id="1499314"/>
    <lineage>
        <taxon>Bacteria</taxon>
        <taxon>Pseudomonadati</taxon>
        <taxon>Pseudomonadota</taxon>
        <taxon>Alphaproteobacteria</taxon>
        <taxon>Rhodobacterales</taxon>
        <taxon>Roseobacteraceae</taxon>
        <taxon>Sulfitobacter</taxon>
    </lineage>
</organism>
<keyword evidence="2" id="KW-1185">Reference proteome</keyword>
<dbReference type="RefSeq" id="WP_284374573.1">
    <property type="nucleotide sequence ID" value="NZ_BAABWP010000002.1"/>
</dbReference>
<name>A0ABQ5VM04_9RHOB</name>
<protein>
    <recommendedName>
        <fullName evidence="3">Flagellar motor switch protein</fullName>
    </recommendedName>
</protein>
<dbReference type="EMBL" id="BSNL01000001">
    <property type="protein sequence ID" value="GLQ28140.1"/>
    <property type="molecule type" value="Genomic_DNA"/>
</dbReference>
<reference evidence="1" key="2">
    <citation type="submission" date="2023-01" db="EMBL/GenBank/DDBJ databases">
        <title>Draft genome sequence of Sulfitobacter pacificus strain NBRC 109915.</title>
        <authorList>
            <person name="Sun Q."/>
            <person name="Mori K."/>
        </authorList>
    </citation>
    <scope>NUCLEOTIDE SEQUENCE</scope>
    <source>
        <strain evidence="1">NBRC 109915</strain>
    </source>
</reference>
<evidence type="ECO:0000313" key="1">
    <source>
        <dbReference type="EMBL" id="GLQ28140.1"/>
    </source>
</evidence>
<gene>
    <name evidence="1" type="ORF">GCM10007927_29430</name>
</gene>
<evidence type="ECO:0000313" key="2">
    <source>
        <dbReference type="Proteomes" id="UP001161388"/>
    </source>
</evidence>
<reference evidence="1" key="1">
    <citation type="journal article" date="2014" name="Int. J. Syst. Evol. Microbiol.">
        <title>Complete genome of a new Firmicutes species belonging to the dominant human colonic microbiota ('Ruminococcus bicirculans') reveals two chromosomes and a selective capacity to utilize plant glucans.</title>
        <authorList>
            <consortium name="NISC Comparative Sequencing Program"/>
            <person name="Wegmann U."/>
            <person name="Louis P."/>
            <person name="Goesmann A."/>
            <person name="Henrissat B."/>
            <person name="Duncan S.H."/>
            <person name="Flint H.J."/>
        </authorList>
    </citation>
    <scope>NUCLEOTIDE SEQUENCE</scope>
    <source>
        <strain evidence="1">NBRC 109915</strain>
    </source>
</reference>
<proteinExistence type="predicted"/>
<dbReference type="Proteomes" id="UP001161388">
    <property type="component" value="Unassembled WGS sequence"/>
</dbReference>